<dbReference type="AlphaFoldDB" id="A0A1G9S534"/>
<organism evidence="2 3">
    <name type="scientific">Franzmannia pantelleriensis</name>
    <dbReference type="NCBI Taxonomy" id="48727"/>
    <lineage>
        <taxon>Bacteria</taxon>
        <taxon>Pseudomonadati</taxon>
        <taxon>Pseudomonadota</taxon>
        <taxon>Gammaproteobacteria</taxon>
        <taxon>Oceanospirillales</taxon>
        <taxon>Halomonadaceae</taxon>
        <taxon>Franzmannia</taxon>
    </lineage>
</organism>
<name>A0A1G9S534_9GAMM</name>
<gene>
    <name evidence="2" type="ORF">SAMN05192555_111145</name>
</gene>
<evidence type="ECO:0000313" key="2">
    <source>
        <dbReference type="EMBL" id="SDM30619.1"/>
    </source>
</evidence>
<sequence length="148" mass="15144">MMARGKAALLGFLLAVLVTTLSGSLIQTQFNLAALTALGAEISLATRLTTTAQDLVGFAPLYASLVAVTLTVALPLAALSRRWLPLPAGLLYASAAALGLWLAFMVVDALAPMPTLIAATRSLTGTLCMLVGAALGGVLYACCVGRRL</sequence>
<keyword evidence="3" id="KW-1185">Reference proteome</keyword>
<feature type="transmembrane region" description="Helical" evidence="1">
    <location>
        <begin position="123"/>
        <end position="143"/>
    </location>
</feature>
<feature type="transmembrane region" description="Helical" evidence="1">
    <location>
        <begin position="55"/>
        <end position="78"/>
    </location>
</feature>
<keyword evidence="1" id="KW-0472">Membrane</keyword>
<reference evidence="3" key="1">
    <citation type="submission" date="2016-10" db="EMBL/GenBank/DDBJ databases">
        <authorList>
            <person name="Varghese N."/>
            <person name="Submissions S."/>
        </authorList>
    </citation>
    <scope>NUCLEOTIDE SEQUENCE [LARGE SCALE GENOMIC DNA]</scope>
    <source>
        <strain evidence="3">AAP</strain>
    </source>
</reference>
<dbReference type="Proteomes" id="UP000199107">
    <property type="component" value="Unassembled WGS sequence"/>
</dbReference>
<evidence type="ECO:0000313" key="3">
    <source>
        <dbReference type="Proteomes" id="UP000199107"/>
    </source>
</evidence>
<feature type="transmembrane region" description="Helical" evidence="1">
    <location>
        <begin position="90"/>
        <end position="111"/>
    </location>
</feature>
<evidence type="ECO:0000256" key="1">
    <source>
        <dbReference type="SAM" id="Phobius"/>
    </source>
</evidence>
<proteinExistence type="predicted"/>
<keyword evidence="1" id="KW-0812">Transmembrane</keyword>
<keyword evidence="1" id="KW-1133">Transmembrane helix</keyword>
<accession>A0A1G9S534</accession>
<dbReference type="EMBL" id="FNGH01000011">
    <property type="protein sequence ID" value="SDM30619.1"/>
    <property type="molecule type" value="Genomic_DNA"/>
</dbReference>
<protein>
    <submittedName>
        <fullName evidence="2">Uncharacterized protein</fullName>
    </submittedName>
</protein>
<dbReference type="STRING" id="48727.SAMN05192555_111145"/>